<protein>
    <submittedName>
        <fullName evidence="1">Uncharacterized protein</fullName>
    </submittedName>
</protein>
<keyword evidence="2" id="KW-1185">Reference proteome</keyword>
<evidence type="ECO:0000313" key="2">
    <source>
        <dbReference type="Proteomes" id="UP001521184"/>
    </source>
</evidence>
<proteinExistence type="predicted"/>
<name>A0ABR3TGX3_9PEZI</name>
<comment type="caution">
    <text evidence="1">The sequence shown here is derived from an EMBL/GenBank/DDBJ whole genome shotgun (WGS) entry which is preliminary data.</text>
</comment>
<dbReference type="EMBL" id="JAKEKT020000076">
    <property type="protein sequence ID" value="KAL1638681.1"/>
    <property type="molecule type" value="Genomic_DNA"/>
</dbReference>
<dbReference type="PANTHER" id="PTHR35391:SF7">
    <property type="entry name" value="C2H2-TYPE DOMAIN-CONTAINING PROTEIN"/>
    <property type="match status" value="1"/>
</dbReference>
<evidence type="ECO:0000313" key="1">
    <source>
        <dbReference type="EMBL" id="KAL1638681.1"/>
    </source>
</evidence>
<accession>A0ABR3TGX3</accession>
<reference evidence="1 2" key="1">
    <citation type="journal article" date="2023" name="Plant Dis.">
        <title>First Report of Diplodia intermedia Causing Canker and Dieback Diseases on Apple Trees in Canada.</title>
        <authorList>
            <person name="Ellouze W."/>
            <person name="Ilyukhin E."/>
            <person name="Sulman M."/>
            <person name="Ali S."/>
        </authorList>
    </citation>
    <scope>NUCLEOTIDE SEQUENCE [LARGE SCALE GENOMIC DNA]</scope>
    <source>
        <strain evidence="1 2">M45-28</strain>
    </source>
</reference>
<dbReference type="Proteomes" id="UP001521184">
    <property type="component" value="Unassembled WGS sequence"/>
</dbReference>
<gene>
    <name evidence="1" type="ORF">SLS58_008713</name>
</gene>
<organism evidence="1 2">
    <name type="scientific">Diplodia intermedia</name>
    <dbReference type="NCBI Taxonomy" id="856260"/>
    <lineage>
        <taxon>Eukaryota</taxon>
        <taxon>Fungi</taxon>
        <taxon>Dikarya</taxon>
        <taxon>Ascomycota</taxon>
        <taxon>Pezizomycotina</taxon>
        <taxon>Dothideomycetes</taxon>
        <taxon>Dothideomycetes incertae sedis</taxon>
        <taxon>Botryosphaeriales</taxon>
        <taxon>Botryosphaeriaceae</taxon>
        <taxon>Diplodia</taxon>
    </lineage>
</organism>
<sequence length="223" mass="25099">MEIFRGKCIPWDEQVTSDDEAMDVESEDESLEEETELGQLLVSIHETITFLLRLSAAIKNPAPHDHFMNSSKLVPAQAFERFDISHVREKFPSAPESVAEVLGKSISRRREYFRYRESHNKKLSEGISRPVDEDAKTEYQPLSTVASSIPQELKVNDNVLELEAEQLSDSGFLTDAMSGSSMNSNIIDDPGNVRAVARRALIRGKLVKSTYETFITAHETPNK</sequence>
<dbReference type="PANTHER" id="PTHR35391">
    <property type="entry name" value="C2H2-TYPE DOMAIN-CONTAINING PROTEIN-RELATED"/>
    <property type="match status" value="1"/>
</dbReference>